<evidence type="ECO:0000313" key="1">
    <source>
        <dbReference type="EMBL" id="GJE54429.1"/>
    </source>
</evidence>
<reference evidence="1" key="2">
    <citation type="submission" date="2021-08" db="EMBL/GenBank/DDBJ databases">
        <authorList>
            <person name="Tani A."/>
            <person name="Ola A."/>
            <person name="Ogura Y."/>
            <person name="Katsura K."/>
            <person name="Hayashi T."/>
        </authorList>
    </citation>
    <scope>NUCLEOTIDE SEQUENCE</scope>
    <source>
        <strain evidence="1">DSM 23674</strain>
    </source>
</reference>
<protein>
    <recommendedName>
        <fullName evidence="3">Acetyltransferase</fullName>
    </recommendedName>
</protein>
<evidence type="ECO:0000313" key="2">
    <source>
        <dbReference type="Proteomes" id="UP001055101"/>
    </source>
</evidence>
<gene>
    <name evidence="1" type="ORF">EKPJFOCH_0904</name>
</gene>
<comment type="caution">
    <text evidence="1">The sequence shown here is derived from an EMBL/GenBank/DDBJ whole genome shotgun (WGS) entry which is preliminary data.</text>
</comment>
<sequence>MADIFNQAVEAMRRMPSAERDSIAQAIVSLAGHEAGPLDVEPEHLPYVLEGLAQIERGAFVEGEPEEIVARAFERARRNAQ</sequence>
<accession>A0ABQ4THX9</accession>
<organism evidence="1 2">
    <name type="scientific">Methylobacterium thuringiense</name>
    <dbReference type="NCBI Taxonomy" id="1003091"/>
    <lineage>
        <taxon>Bacteria</taxon>
        <taxon>Pseudomonadati</taxon>
        <taxon>Pseudomonadota</taxon>
        <taxon>Alphaproteobacteria</taxon>
        <taxon>Hyphomicrobiales</taxon>
        <taxon>Methylobacteriaceae</taxon>
        <taxon>Methylobacterium</taxon>
    </lineage>
</organism>
<dbReference type="Proteomes" id="UP001055101">
    <property type="component" value="Unassembled WGS sequence"/>
</dbReference>
<dbReference type="RefSeq" id="WP_147814134.1">
    <property type="nucleotide sequence ID" value="NZ_BPRA01000003.1"/>
</dbReference>
<name>A0ABQ4THX9_9HYPH</name>
<proteinExistence type="predicted"/>
<evidence type="ECO:0008006" key="3">
    <source>
        <dbReference type="Google" id="ProtNLM"/>
    </source>
</evidence>
<reference evidence="1" key="1">
    <citation type="journal article" date="2021" name="Front. Microbiol.">
        <title>Comprehensive Comparative Genomics and Phenotyping of Methylobacterium Species.</title>
        <authorList>
            <person name="Alessa O."/>
            <person name="Ogura Y."/>
            <person name="Fujitani Y."/>
            <person name="Takami H."/>
            <person name="Hayashi T."/>
            <person name="Sahin N."/>
            <person name="Tani A."/>
        </authorList>
    </citation>
    <scope>NUCLEOTIDE SEQUENCE</scope>
    <source>
        <strain evidence="1">DSM 23674</strain>
    </source>
</reference>
<dbReference type="EMBL" id="BPRA01000003">
    <property type="protein sequence ID" value="GJE54429.1"/>
    <property type="molecule type" value="Genomic_DNA"/>
</dbReference>
<keyword evidence="2" id="KW-1185">Reference proteome</keyword>